<dbReference type="GO" id="GO:0000329">
    <property type="term" value="C:fungal-type vacuole membrane"/>
    <property type="evidence" value="ECO:0007669"/>
    <property type="project" value="TreeGrafter"/>
</dbReference>
<dbReference type="AlphaFoldDB" id="A0A167ESN1"/>
<dbReference type="Proteomes" id="UP000189580">
    <property type="component" value="Chromosome b"/>
</dbReference>
<gene>
    <name evidence="8" type="primary">FUN26</name>
    <name evidence="8" type="ORF">AWJ20_1996</name>
</gene>
<evidence type="ECO:0000256" key="7">
    <source>
        <dbReference type="SAM" id="Phobius"/>
    </source>
</evidence>
<keyword evidence="9" id="KW-1185">Reference proteome</keyword>
<feature type="transmembrane region" description="Helical" evidence="7">
    <location>
        <begin position="225"/>
        <end position="242"/>
    </location>
</feature>
<evidence type="ECO:0000256" key="5">
    <source>
        <dbReference type="ARBA" id="ARBA00022989"/>
    </source>
</evidence>
<evidence type="ECO:0000256" key="6">
    <source>
        <dbReference type="ARBA" id="ARBA00023136"/>
    </source>
</evidence>
<keyword evidence="6 7" id="KW-0472">Membrane</keyword>
<dbReference type="GO" id="GO:0034257">
    <property type="term" value="F:nicotinamide riboside transmembrane transporter activity"/>
    <property type="evidence" value="ECO:0007669"/>
    <property type="project" value="TreeGrafter"/>
</dbReference>
<dbReference type="PANTHER" id="PTHR10332:SF88">
    <property type="entry name" value="EQUILIBRATIVE NUCLEOSIDE TRANSPORTER 1, ISOFORM A"/>
    <property type="match status" value="1"/>
</dbReference>
<dbReference type="Gene3D" id="1.20.1250.20">
    <property type="entry name" value="MFS general substrate transporter like domains"/>
    <property type="match status" value="1"/>
</dbReference>
<evidence type="ECO:0000256" key="1">
    <source>
        <dbReference type="ARBA" id="ARBA00004141"/>
    </source>
</evidence>
<dbReference type="InterPro" id="IPR002259">
    <property type="entry name" value="Eqnu_transpt"/>
</dbReference>
<protein>
    <submittedName>
        <fullName evidence="8">Nucleoside transmembrane transporter FUN26</fullName>
    </submittedName>
</protein>
<keyword evidence="5 7" id="KW-1133">Transmembrane helix</keyword>
<reference evidence="8 9" key="1">
    <citation type="submission" date="2016-02" db="EMBL/GenBank/DDBJ databases">
        <title>Complete genome sequence and transcriptome regulation of the pentose utilising yeast Sugiyamaella lignohabitans.</title>
        <authorList>
            <person name="Bellasio M."/>
            <person name="Peymann A."/>
            <person name="Valli M."/>
            <person name="Sipitzky M."/>
            <person name="Graf A."/>
            <person name="Sauer M."/>
            <person name="Marx H."/>
            <person name="Mattanovich D."/>
        </authorList>
    </citation>
    <scope>NUCLEOTIDE SEQUENCE [LARGE SCALE GENOMIC DNA]</scope>
    <source>
        <strain evidence="8 9">CBS 10342</strain>
    </source>
</reference>
<accession>A0A167ESN1</accession>
<sequence length="444" mass="47788">MPEDNEDNEAVYLLNEEGDVPPNLIGTNSPPSISNLDYVAYATIGASYLWPWNCLLSATPYFQGRFEGYKFLQANFSSFVMSITTVTGTLFTILLADRQKNADYSWRVRVGELTIASVFLLLAFSCALSIPAVPYFLFILLCVFSSSIGTGLTQNGSYAIGNTLTSSHTQAITVGQAVSGVLPPIISMLSAIGSGASKEHSNDVNESLDVRESGSSSTNSSVGSALYFLAATAVCTAAIICFRQSEKYRKSNASGFSFSNENPAPEPLSATKKQHIPLSTLFSKLFVPASTVFITFAITLIYPVFAGTVKSSNGIPTQFFIPAVYLFWNSGDLLGRVLCGRPQFVVKDRRALTGYAVARLLFVPAFFLTNINGDGIIQSDVYYLLLQFAFGVTNGQLVTSALMESPSFVNENEKEAAGGFMTMSLSIGLAVGSLLSFVLVWILG</sequence>
<dbReference type="InterPro" id="IPR036259">
    <property type="entry name" value="MFS_trans_sf"/>
</dbReference>
<evidence type="ECO:0000313" key="9">
    <source>
        <dbReference type="Proteomes" id="UP000189580"/>
    </source>
</evidence>
<feature type="transmembrane region" description="Helical" evidence="7">
    <location>
        <begin position="381"/>
        <end position="402"/>
    </location>
</feature>
<dbReference type="KEGG" id="slb:AWJ20_1996"/>
<comment type="subcellular location">
    <subcellularLocation>
        <location evidence="1">Membrane</location>
        <topology evidence="1">Multi-pass membrane protein</topology>
    </subcellularLocation>
</comment>
<organism evidence="8 9">
    <name type="scientific">Sugiyamaella lignohabitans</name>
    <dbReference type="NCBI Taxonomy" id="796027"/>
    <lineage>
        <taxon>Eukaryota</taxon>
        <taxon>Fungi</taxon>
        <taxon>Dikarya</taxon>
        <taxon>Ascomycota</taxon>
        <taxon>Saccharomycotina</taxon>
        <taxon>Dipodascomycetes</taxon>
        <taxon>Dipodascales</taxon>
        <taxon>Trichomonascaceae</taxon>
        <taxon>Sugiyamaella</taxon>
    </lineage>
</organism>
<dbReference type="PRINTS" id="PR01130">
    <property type="entry name" value="DERENTRNSPRT"/>
</dbReference>
<dbReference type="GeneID" id="30033858"/>
<feature type="transmembrane region" description="Helical" evidence="7">
    <location>
        <begin position="108"/>
        <end position="128"/>
    </location>
</feature>
<proteinExistence type="inferred from homology"/>
<keyword evidence="3" id="KW-0813">Transport</keyword>
<dbReference type="RefSeq" id="XP_018736885.1">
    <property type="nucleotide sequence ID" value="XM_018878918.1"/>
</dbReference>
<evidence type="ECO:0000256" key="2">
    <source>
        <dbReference type="ARBA" id="ARBA00007965"/>
    </source>
</evidence>
<evidence type="ECO:0000313" key="8">
    <source>
        <dbReference type="EMBL" id="ANB14408.1"/>
    </source>
</evidence>
<dbReference type="Pfam" id="PF01733">
    <property type="entry name" value="Nucleoside_tran"/>
    <property type="match status" value="1"/>
</dbReference>
<keyword evidence="4 7" id="KW-0812">Transmembrane</keyword>
<dbReference type="OrthoDB" id="46396at2759"/>
<evidence type="ECO:0000256" key="3">
    <source>
        <dbReference type="ARBA" id="ARBA00022448"/>
    </source>
</evidence>
<dbReference type="EMBL" id="CP014503">
    <property type="protein sequence ID" value="ANB14408.1"/>
    <property type="molecule type" value="Genomic_DNA"/>
</dbReference>
<dbReference type="PANTHER" id="PTHR10332">
    <property type="entry name" value="EQUILIBRATIVE NUCLEOSIDE TRANSPORTER"/>
    <property type="match status" value="1"/>
</dbReference>
<dbReference type="GO" id="GO:0015205">
    <property type="term" value="F:nucleobase transmembrane transporter activity"/>
    <property type="evidence" value="ECO:0007669"/>
    <property type="project" value="TreeGrafter"/>
</dbReference>
<feature type="transmembrane region" description="Helical" evidence="7">
    <location>
        <begin position="74"/>
        <end position="96"/>
    </location>
</feature>
<feature type="transmembrane region" description="Helical" evidence="7">
    <location>
        <begin position="281"/>
        <end position="305"/>
    </location>
</feature>
<evidence type="ECO:0000256" key="4">
    <source>
        <dbReference type="ARBA" id="ARBA00022692"/>
    </source>
</evidence>
<comment type="similarity">
    <text evidence="2">Belongs to the SLC29A/ENT transporter (TC 2.A.57) family.</text>
</comment>
<dbReference type="SUPFAM" id="SSF103473">
    <property type="entry name" value="MFS general substrate transporter"/>
    <property type="match status" value="1"/>
</dbReference>
<feature type="transmembrane region" description="Helical" evidence="7">
    <location>
        <begin position="317"/>
        <end position="339"/>
    </location>
</feature>
<dbReference type="PIRSF" id="PIRSF016379">
    <property type="entry name" value="ENT"/>
    <property type="match status" value="1"/>
</dbReference>
<name>A0A167ESN1_9ASCO</name>
<feature type="transmembrane region" description="Helical" evidence="7">
    <location>
        <begin position="423"/>
        <end position="443"/>
    </location>
</feature>
<dbReference type="GO" id="GO:0005886">
    <property type="term" value="C:plasma membrane"/>
    <property type="evidence" value="ECO:0007669"/>
    <property type="project" value="TreeGrafter"/>
</dbReference>